<feature type="domain" description="FRG" evidence="1">
    <location>
        <begin position="16"/>
        <end position="120"/>
    </location>
</feature>
<protein>
    <submittedName>
        <fullName evidence="2">FRG domain-containing protein</fullName>
    </submittedName>
</protein>
<organism evidence="2 3">
    <name type="scientific">Candidatus Electrothrix aarhusensis</name>
    <dbReference type="NCBI Taxonomy" id="1859131"/>
    <lineage>
        <taxon>Bacteria</taxon>
        <taxon>Pseudomonadati</taxon>
        <taxon>Thermodesulfobacteriota</taxon>
        <taxon>Desulfobulbia</taxon>
        <taxon>Desulfobulbales</taxon>
        <taxon>Desulfobulbaceae</taxon>
        <taxon>Candidatus Electrothrix</taxon>
    </lineage>
</organism>
<gene>
    <name evidence="2" type="ORF">H206_02064</name>
</gene>
<evidence type="ECO:0000313" key="2">
    <source>
        <dbReference type="EMBL" id="RWX44746.1"/>
    </source>
</evidence>
<dbReference type="Proteomes" id="UP000287853">
    <property type="component" value="Unassembled WGS sequence"/>
</dbReference>
<dbReference type="InterPro" id="IPR014966">
    <property type="entry name" value="FRG-dom"/>
</dbReference>
<evidence type="ECO:0000313" key="3">
    <source>
        <dbReference type="Proteomes" id="UP000287853"/>
    </source>
</evidence>
<dbReference type="EMBL" id="MTKO01000089">
    <property type="protein sequence ID" value="RWX44746.1"/>
    <property type="molecule type" value="Genomic_DNA"/>
</dbReference>
<dbReference type="AlphaFoldDB" id="A0A444IV70"/>
<dbReference type="SMART" id="SM00901">
    <property type="entry name" value="FRG"/>
    <property type="match status" value="1"/>
</dbReference>
<accession>A0A444IV70</accession>
<sequence length="233" mass="26471">MEARSVLQFLQWHSENDSAAMFRGQLDSGWSLVPSIVRYSNLISDGYDAIEHIEEHLIEQFEQFSVPFGDYRKHTYIEKLIHAQHFGLPTRLLDWSTNPLKALYFSVDNPANDNADGVVFALEPAGWWEGTKQVKLDQDLAAFYPETINERVVAQEGAFISFPLPDKGFVVPELTEANYQKDIVFISSVIIPASSKKDIRIQLSRLGVNQRSIYPGLEGVARWVKSNLSHFIV</sequence>
<comment type="caution">
    <text evidence="2">The sequence shown here is derived from an EMBL/GenBank/DDBJ whole genome shotgun (WGS) entry which is preliminary data.</text>
</comment>
<reference evidence="2 3" key="1">
    <citation type="submission" date="2017-01" db="EMBL/GenBank/DDBJ databases">
        <title>The cable genome- insights into the physiology and evolution of filamentous bacteria capable of sulfide oxidation via long distance electron transfer.</title>
        <authorList>
            <person name="Schreiber L."/>
            <person name="Bjerg J.T."/>
            <person name="Boggild A."/>
            <person name="Van De Vossenberg J."/>
            <person name="Meysman F."/>
            <person name="Nielsen L.P."/>
            <person name="Schramm A."/>
            <person name="Kjeldsen K.U."/>
        </authorList>
    </citation>
    <scope>NUCLEOTIDE SEQUENCE [LARGE SCALE GENOMIC DNA]</scope>
    <source>
        <strain evidence="2">MCF</strain>
    </source>
</reference>
<name>A0A444IV70_9BACT</name>
<dbReference type="Pfam" id="PF08867">
    <property type="entry name" value="FRG"/>
    <property type="match status" value="1"/>
</dbReference>
<proteinExistence type="predicted"/>
<evidence type="ECO:0000259" key="1">
    <source>
        <dbReference type="SMART" id="SM00901"/>
    </source>
</evidence>
<keyword evidence="3" id="KW-1185">Reference proteome</keyword>